<evidence type="ECO:0000256" key="1">
    <source>
        <dbReference type="ARBA" id="ARBA00022723"/>
    </source>
</evidence>
<dbReference type="Pfam" id="PF22992">
    <property type="entry name" value="C2CH-4th_BIRD-IDD"/>
    <property type="match status" value="1"/>
</dbReference>
<dbReference type="Proteomes" id="UP000685013">
    <property type="component" value="Chromosome 11"/>
</dbReference>
<dbReference type="InterPro" id="IPR031140">
    <property type="entry name" value="IDD1-16"/>
</dbReference>
<feature type="domain" description="C2H2-type" evidence="10">
    <location>
        <begin position="78"/>
        <end position="100"/>
    </location>
</feature>
<keyword evidence="7" id="KW-0804">Transcription</keyword>
<dbReference type="Pfam" id="PF00096">
    <property type="entry name" value="zf-C2H2"/>
    <property type="match status" value="1"/>
</dbReference>
<evidence type="ECO:0000256" key="8">
    <source>
        <dbReference type="PROSITE-ProRule" id="PRU00042"/>
    </source>
</evidence>
<keyword evidence="6" id="KW-0238">DNA-binding</keyword>
<proteinExistence type="predicted"/>
<accession>A0AAV6MYP1</accession>
<evidence type="ECO:0000256" key="7">
    <source>
        <dbReference type="ARBA" id="ARBA00023163"/>
    </source>
</evidence>
<dbReference type="GO" id="GO:0003677">
    <property type="term" value="F:DNA binding"/>
    <property type="evidence" value="ECO:0007669"/>
    <property type="project" value="UniProtKB-KW"/>
</dbReference>
<dbReference type="PROSITE" id="PS50157">
    <property type="entry name" value="ZINC_FINGER_C2H2_2"/>
    <property type="match status" value="1"/>
</dbReference>
<gene>
    <name evidence="11" type="primary">NUC</name>
    <name evidence="11" type="ORF">SDJN03_17704</name>
</gene>
<keyword evidence="4" id="KW-0862">Zinc</keyword>
<evidence type="ECO:0000256" key="9">
    <source>
        <dbReference type="SAM" id="MobiDB-lite"/>
    </source>
</evidence>
<dbReference type="InterPro" id="IPR055187">
    <property type="entry name" value="C2CH-3rd_BIRD-IDD"/>
</dbReference>
<dbReference type="GO" id="GO:0005634">
    <property type="term" value="C:nucleus"/>
    <property type="evidence" value="ECO:0007669"/>
    <property type="project" value="TreeGrafter"/>
</dbReference>
<keyword evidence="1" id="KW-0479">Metal-binding</keyword>
<feature type="non-terminal residue" evidence="11">
    <location>
        <position position="1"/>
    </location>
</feature>
<evidence type="ECO:0000256" key="5">
    <source>
        <dbReference type="ARBA" id="ARBA00023015"/>
    </source>
</evidence>
<evidence type="ECO:0000313" key="12">
    <source>
        <dbReference type="Proteomes" id="UP000685013"/>
    </source>
</evidence>
<reference evidence="11 12" key="1">
    <citation type="journal article" date="2021" name="Hortic Res">
        <title>The domestication of Cucurbita argyrosperma as revealed by the genome of its wild relative.</title>
        <authorList>
            <person name="Barrera-Redondo J."/>
            <person name="Sanchez-de la Vega G."/>
            <person name="Aguirre-Liguori J.A."/>
            <person name="Castellanos-Morales G."/>
            <person name="Gutierrez-Guerrero Y.T."/>
            <person name="Aguirre-Dugua X."/>
            <person name="Aguirre-Planter E."/>
            <person name="Tenaillon M.I."/>
            <person name="Lira-Saade R."/>
            <person name="Eguiarte L.E."/>
        </authorList>
    </citation>
    <scope>NUCLEOTIDE SEQUENCE [LARGE SCALE GENOMIC DNA]</scope>
    <source>
        <strain evidence="11">JBR-2021</strain>
    </source>
</reference>
<name>A0AAV6MYP1_9ROSI</name>
<feature type="compositionally biased region" description="Pro residues" evidence="9">
    <location>
        <begin position="289"/>
        <end position="302"/>
    </location>
</feature>
<dbReference type="InterPro" id="IPR055185">
    <property type="entry name" value="C2CH-4th_BIRD-IDD"/>
</dbReference>
<keyword evidence="5" id="KW-0805">Transcription regulation</keyword>
<dbReference type="PROSITE" id="PS00028">
    <property type="entry name" value="ZINC_FINGER_C2H2_1"/>
    <property type="match status" value="1"/>
</dbReference>
<keyword evidence="2" id="KW-0677">Repeat</keyword>
<sequence>MSEEQTISNAFICSLPTLGSNNNPPVLKKKRNLPGNPGKNNLCVLFHMFVVLFALVFVDPKAEVVALSPKTLMATNRFLCDICGKGFQRDQNLQLHRRGHNLPWKLKQRSNSNKEPRKRVYVCPEKSCVHHHPSRALGDLTGIKKHFCRKHGEKKWKCEKCSKKYAVQSDWKAHSKTCGTKEYKCDCGTPFSRRDSYVTHRAYCMALAEETARLNAAASTMNTADNSYHFLRPNTNPHQYFPSSTLFRQDHETSQMFLNNNVNSLTPTIAFPFWMPNSSPQDNNFHHPLAPPPPPPPPPPPTATTTSCLLSVPSLYSHEEQANQAMASSSAAAAAAANMSATVLLQKAAEMAVTSSTTTDPSSLMASFGLKFSATTDGKALFSGLYGSINSNSIPSCCSLENGGDHQDSSASNLIQMYPAAKRIRHTVSEESVTGGEGETRDFLGVGIPTICHHPSAVNGWM</sequence>
<dbReference type="GO" id="GO:0003700">
    <property type="term" value="F:DNA-binding transcription factor activity"/>
    <property type="evidence" value="ECO:0007669"/>
    <property type="project" value="TreeGrafter"/>
</dbReference>
<evidence type="ECO:0000259" key="10">
    <source>
        <dbReference type="PROSITE" id="PS50157"/>
    </source>
</evidence>
<comment type="caution">
    <text evidence="11">The sequence shown here is derived from an EMBL/GenBank/DDBJ whole genome shotgun (WGS) entry which is preliminary data.</text>
</comment>
<evidence type="ECO:0000256" key="4">
    <source>
        <dbReference type="ARBA" id="ARBA00022833"/>
    </source>
</evidence>
<dbReference type="Pfam" id="PF22995">
    <property type="entry name" value="C2CH-3rd_BIRD-IDD"/>
    <property type="match status" value="1"/>
</dbReference>
<dbReference type="PANTHER" id="PTHR10593">
    <property type="entry name" value="SERINE/THREONINE-PROTEIN KINASE RIO"/>
    <property type="match status" value="1"/>
</dbReference>
<dbReference type="SMART" id="SM00355">
    <property type="entry name" value="ZnF_C2H2"/>
    <property type="match status" value="2"/>
</dbReference>
<dbReference type="FunFam" id="3.30.160.60:FF:000554">
    <property type="entry name" value="protein indeterminate-domain 12-like"/>
    <property type="match status" value="1"/>
</dbReference>
<organism evidence="11 12">
    <name type="scientific">Cucurbita argyrosperma subsp. sororia</name>
    <dbReference type="NCBI Taxonomy" id="37648"/>
    <lineage>
        <taxon>Eukaryota</taxon>
        <taxon>Viridiplantae</taxon>
        <taxon>Streptophyta</taxon>
        <taxon>Embryophyta</taxon>
        <taxon>Tracheophyta</taxon>
        <taxon>Spermatophyta</taxon>
        <taxon>Magnoliopsida</taxon>
        <taxon>eudicotyledons</taxon>
        <taxon>Gunneridae</taxon>
        <taxon>Pentapetalae</taxon>
        <taxon>rosids</taxon>
        <taxon>fabids</taxon>
        <taxon>Cucurbitales</taxon>
        <taxon>Cucurbitaceae</taxon>
        <taxon>Cucurbiteae</taxon>
        <taxon>Cucurbita</taxon>
    </lineage>
</organism>
<keyword evidence="12" id="KW-1185">Reference proteome</keyword>
<protein>
    <submittedName>
        <fullName evidence="11">Zinc finger protein NUTCRACKER</fullName>
    </submittedName>
</protein>
<dbReference type="GO" id="GO:0008270">
    <property type="term" value="F:zinc ion binding"/>
    <property type="evidence" value="ECO:0007669"/>
    <property type="project" value="UniProtKB-KW"/>
</dbReference>
<keyword evidence="3 8" id="KW-0863">Zinc-finger</keyword>
<dbReference type="EMBL" id="JAGKQH010000011">
    <property type="protein sequence ID" value="KAG6589139.1"/>
    <property type="molecule type" value="Genomic_DNA"/>
</dbReference>
<dbReference type="Pfam" id="PF22996">
    <property type="entry name" value="C2H2-2nd_BIRD-IDD"/>
    <property type="match status" value="1"/>
</dbReference>
<dbReference type="InterPro" id="IPR055186">
    <property type="entry name" value="C2H2-2nd_BIRD-IDD"/>
</dbReference>
<evidence type="ECO:0000256" key="3">
    <source>
        <dbReference type="ARBA" id="ARBA00022771"/>
    </source>
</evidence>
<feature type="region of interest" description="Disordered" evidence="9">
    <location>
        <begin position="282"/>
        <end position="306"/>
    </location>
</feature>
<evidence type="ECO:0000256" key="6">
    <source>
        <dbReference type="ARBA" id="ARBA00023125"/>
    </source>
</evidence>
<dbReference type="InterPro" id="IPR013087">
    <property type="entry name" value="Znf_C2H2_type"/>
</dbReference>
<dbReference type="PANTHER" id="PTHR10593:SF148">
    <property type="entry name" value="ZINC FINGER PROTEIN MAGPIE"/>
    <property type="match status" value="1"/>
</dbReference>
<evidence type="ECO:0000256" key="2">
    <source>
        <dbReference type="ARBA" id="ARBA00022737"/>
    </source>
</evidence>
<evidence type="ECO:0000313" key="11">
    <source>
        <dbReference type="EMBL" id="KAG6589139.1"/>
    </source>
</evidence>
<dbReference type="AlphaFoldDB" id="A0AAV6MYP1"/>
<dbReference type="FunFam" id="3.30.160.60:FF:000131">
    <property type="entry name" value="protein indeterminate-domain 5, chloroplastic-like"/>
    <property type="match status" value="1"/>
</dbReference>